<evidence type="ECO:0000313" key="3">
    <source>
        <dbReference type="Proteomes" id="UP001420932"/>
    </source>
</evidence>
<keyword evidence="3" id="KW-1185">Reference proteome</keyword>
<proteinExistence type="predicted"/>
<accession>A0AAP0P2Z7</accession>
<evidence type="ECO:0000313" key="2">
    <source>
        <dbReference type="EMBL" id="KAK9128244.1"/>
    </source>
</evidence>
<protein>
    <submittedName>
        <fullName evidence="2">Uncharacterized protein</fullName>
    </submittedName>
</protein>
<reference evidence="2 3" key="1">
    <citation type="submission" date="2024-01" db="EMBL/GenBank/DDBJ databases">
        <title>Genome assemblies of Stephania.</title>
        <authorList>
            <person name="Yang L."/>
        </authorList>
    </citation>
    <scope>NUCLEOTIDE SEQUENCE [LARGE SCALE GENOMIC DNA]</scope>
    <source>
        <strain evidence="2">YNDBR</strain>
        <tissue evidence="2">Leaf</tissue>
    </source>
</reference>
<evidence type="ECO:0000256" key="1">
    <source>
        <dbReference type="SAM" id="Phobius"/>
    </source>
</evidence>
<feature type="transmembrane region" description="Helical" evidence="1">
    <location>
        <begin position="6"/>
        <end position="27"/>
    </location>
</feature>
<dbReference type="AlphaFoldDB" id="A0AAP0P2Z7"/>
<dbReference type="Proteomes" id="UP001420932">
    <property type="component" value="Unassembled WGS sequence"/>
</dbReference>
<dbReference type="EMBL" id="JBBNAF010000007">
    <property type="protein sequence ID" value="KAK9128244.1"/>
    <property type="molecule type" value="Genomic_DNA"/>
</dbReference>
<name>A0AAP0P2Z7_9MAGN</name>
<gene>
    <name evidence="2" type="ORF">Syun_017041</name>
</gene>
<organism evidence="2 3">
    <name type="scientific">Stephania yunnanensis</name>
    <dbReference type="NCBI Taxonomy" id="152371"/>
    <lineage>
        <taxon>Eukaryota</taxon>
        <taxon>Viridiplantae</taxon>
        <taxon>Streptophyta</taxon>
        <taxon>Embryophyta</taxon>
        <taxon>Tracheophyta</taxon>
        <taxon>Spermatophyta</taxon>
        <taxon>Magnoliopsida</taxon>
        <taxon>Ranunculales</taxon>
        <taxon>Menispermaceae</taxon>
        <taxon>Menispermoideae</taxon>
        <taxon>Cissampelideae</taxon>
        <taxon>Stephania</taxon>
    </lineage>
</organism>
<keyword evidence="1" id="KW-0472">Membrane</keyword>
<keyword evidence="1" id="KW-1133">Transmembrane helix</keyword>
<keyword evidence="1" id="KW-0812">Transmembrane</keyword>
<sequence length="60" mass="7114">MPCGAIVFFINFIVILYVMKIFFFLIIKKNFNLIRLQSSIIEFSLFAMHNLLGSYFDYHA</sequence>
<comment type="caution">
    <text evidence="2">The sequence shown here is derived from an EMBL/GenBank/DDBJ whole genome shotgun (WGS) entry which is preliminary data.</text>
</comment>